<dbReference type="RefSeq" id="WP_184215243.1">
    <property type="nucleotide sequence ID" value="NZ_JACHIP010000002.1"/>
</dbReference>
<comment type="caution">
    <text evidence="1">The sequence shown here is derived from an EMBL/GenBank/DDBJ whole genome shotgun (WGS) entry which is preliminary data.</text>
</comment>
<evidence type="ECO:0000313" key="1">
    <source>
        <dbReference type="EMBL" id="MBB5056909.1"/>
    </source>
</evidence>
<organism evidence="1 2">
    <name type="scientific">Granulicella aggregans</name>
    <dbReference type="NCBI Taxonomy" id="474949"/>
    <lineage>
        <taxon>Bacteria</taxon>
        <taxon>Pseudomonadati</taxon>
        <taxon>Acidobacteriota</taxon>
        <taxon>Terriglobia</taxon>
        <taxon>Terriglobales</taxon>
        <taxon>Acidobacteriaceae</taxon>
        <taxon>Granulicella</taxon>
    </lineage>
</organism>
<name>A0A7W7ZC66_9BACT</name>
<keyword evidence="2" id="KW-1185">Reference proteome</keyword>
<sequence>MSGLHGLTPEEIRGLDPAELSRRLRCPAGSKAAVQKLIRRLDYQMFNGKEPPEVIDPDDGTTGPLNYFPFGGR</sequence>
<reference evidence="1 2" key="1">
    <citation type="submission" date="2020-08" db="EMBL/GenBank/DDBJ databases">
        <title>Genomic Encyclopedia of Type Strains, Phase IV (KMG-V): Genome sequencing to study the core and pangenomes of soil and plant-associated prokaryotes.</title>
        <authorList>
            <person name="Whitman W."/>
        </authorList>
    </citation>
    <scope>NUCLEOTIDE SEQUENCE [LARGE SCALE GENOMIC DNA]</scope>
    <source>
        <strain evidence="1 2">M8UP14</strain>
    </source>
</reference>
<evidence type="ECO:0000313" key="2">
    <source>
        <dbReference type="Proteomes" id="UP000540989"/>
    </source>
</evidence>
<proteinExistence type="predicted"/>
<accession>A0A7W7ZC66</accession>
<protein>
    <submittedName>
        <fullName evidence="1">Uncharacterized protein</fullName>
    </submittedName>
</protein>
<gene>
    <name evidence="1" type="ORF">HDF16_001594</name>
</gene>
<dbReference type="EMBL" id="JACHIP010000002">
    <property type="protein sequence ID" value="MBB5056909.1"/>
    <property type="molecule type" value="Genomic_DNA"/>
</dbReference>
<dbReference type="AlphaFoldDB" id="A0A7W7ZC66"/>
<dbReference type="Proteomes" id="UP000540989">
    <property type="component" value="Unassembled WGS sequence"/>
</dbReference>